<feature type="region of interest" description="Disordered" evidence="1">
    <location>
        <begin position="1"/>
        <end position="49"/>
    </location>
</feature>
<proteinExistence type="predicted"/>
<dbReference type="RefSeq" id="WP_263732990.1">
    <property type="nucleotide sequence ID" value="NZ_JAOWKY010000001.1"/>
</dbReference>
<protein>
    <submittedName>
        <fullName evidence="2">Uncharacterized protein</fullName>
    </submittedName>
</protein>
<dbReference type="EMBL" id="JAOWKY010000001">
    <property type="protein sequence ID" value="MCV2867334.1"/>
    <property type="molecule type" value="Genomic_DNA"/>
</dbReference>
<evidence type="ECO:0000256" key="1">
    <source>
        <dbReference type="SAM" id="MobiDB-lite"/>
    </source>
</evidence>
<reference evidence="2 3" key="1">
    <citation type="submission" date="2022-10" db="EMBL/GenBank/DDBJ databases">
        <title>Defluviimonas sp. nov., isolated from ocean surface water.</title>
        <authorList>
            <person name="He W."/>
            <person name="Wang L."/>
            <person name="Zhang D.-F."/>
        </authorList>
    </citation>
    <scope>NUCLEOTIDE SEQUENCE [LARGE SCALE GENOMIC DNA]</scope>
    <source>
        <strain evidence="2 3">WL0002</strain>
    </source>
</reference>
<gene>
    <name evidence="2" type="ORF">OEW28_01665</name>
</gene>
<name>A0ABT2Z864_9RHOB</name>
<evidence type="ECO:0000313" key="3">
    <source>
        <dbReference type="Proteomes" id="UP001652542"/>
    </source>
</evidence>
<sequence>MSRHLADHREASEGGRLKNYVEVERTHGEGRHPASKAVHERPATRDDAKKLREFLRIERGIES</sequence>
<organism evidence="2 3">
    <name type="scientific">Albidovulum marisflavi</name>
    <dbReference type="NCBI Taxonomy" id="2984159"/>
    <lineage>
        <taxon>Bacteria</taxon>
        <taxon>Pseudomonadati</taxon>
        <taxon>Pseudomonadota</taxon>
        <taxon>Alphaproteobacteria</taxon>
        <taxon>Rhodobacterales</taxon>
        <taxon>Paracoccaceae</taxon>
        <taxon>Albidovulum</taxon>
    </lineage>
</organism>
<accession>A0ABT2Z864</accession>
<keyword evidence="3" id="KW-1185">Reference proteome</keyword>
<dbReference type="Proteomes" id="UP001652542">
    <property type="component" value="Unassembled WGS sequence"/>
</dbReference>
<evidence type="ECO:0000313" key="2">
    <source>
        <dbReference type="EMBL" id="MCV2867334.1"/>
    </source>
</evidence>
<comment type="caution">
    <text evidence="2">The sequence shown here is derived from an EMBL/GenBank/DDBJ whole genome shotgun (WGS) entry which is preliminary data.</text>
</comment>